<feature type="region of interest" description="Disordered" evidence="1">
    <location>
        <begin position="85"/>
        <end position="106"/>
    </location>
</feature>
<proteinExistence type="predicted"/>
<accession>A0A6M4WFK4</accession>
<evidence type="ECO:0000313" key="2">
    <source>
        <dbReference type="EMBL" id="QJS99359.1"/>
    </source>
</evidence>
<protein>
    <submittedName>
        <fullName evidence="2">Uncharacterized protein</fullName>
    </submittedName>
</protein>
<dbReference type="EMBL" id="CP049838">
    <property type="protein sequence ID" value="QJS99359.1"/>
    <property type="molecule type" value="Genomic_DNA"/>
</dbReference>
<dbReference type="RefSeq" id="WP_171395011.1">
    <property type="nucleotide sequence ID" value="NZ_CP049838.1"/>
</dbReference>
<dbReference type="Proteomes" id="UP000502665">
    <property type="component" value="Chromosome"/>
</dbReference>
<evidence type="ECO:0000313" key="3">
    <source>
        <dbReference type="Proteomes" id="UP000502665"/>
    </source>
</evidence>
<reference evidence="2" key="1">
    <citation type="submission" date="2020-03" db="EMBL/GenBank/DDBJ databases">
        <title>Molecular networking-based the target discovery of potent antiproliferative macrolactams: 5/6/7/16 polycyclic ansamycins and glycosylated trienomycin from Streptomyces cacaoi subsp. asoensis.</title>
        <authorList>
            <person name="Liu L.-L."/>
        </authorList>
    </citation>
    <scope>NUCLEOTIDE SEQUENCE [LARGE SCALE GENOMIC DNA]</scope>
    <source>
        <strain evidence="2">H2S5</strain>
    </source>
</reference>
<gene>
    <name evidence="2" type="ORF">G9272_02745</name>
</gene>
<keyword evidence="3" id="KW-1185">Reference proteome</keyword>
<sequence length="106" mass="11185">MADRGQRAVGEAKRGERRAVAPGLALFRSSTIAALLKPDVRSSAWVGCISAGVSPPAGIRSPAEQKQQRPLSWRLGRTLERTYAMTATPLADPSAGGAERSGSARR</sequence>
<dbReference type="AlphaFoldDB" id="A0A6M4WFK4"/>
<name>A0A6M4WFK4_9ACTN</name>
<organism evidence="2 3">
    <name type="scientific">Streptomyces asoensis</name>
    <dbReference type="NCBI Taxonomy" id="249586"/>
    <lineage>
        <taxon>Bacteria</taxon>
        <taxon>Bacillati</taxon>
        <taxon>Actinomycetota</taxon>
        <taxon>Actinomycetes</taxon>
        <taxon>Kitasatosporales</taxon>
        <taxon>Streptomycetaceae</taxon>
        <taxon>Streptomyces</taxon>
    </lineage>
</organism>
<evidence type="ECO:0000256" key="1">
    <source>
        <dbReference type="SAM" id="MobiDB-lite"/>
    </source>
</evidence>